<accession>A0ABD1SML9</accession>
<gene>
    <name evidence="1" type="ORF">Fot_34797</name>
</gene>
<dbReference type="Proteomes" id="UP001604277">
    <property type="component" value="Unassembled WGS sequence"/>
</dbReference>
<dbReference type="AlphaFoldDB" id="A0ABD1SML9"/>
<sequence>MTILFEKFGELVKKLSFKSEKNKYDINGCKKCERGRVRCGFFPIYVGEERKKYLVPASNSPTLKTLLDHYEDQFNPLEPIALPSMSPKKFDQLLAIIKAETQLLTIEMANQRRVGGNMGLLSGGRCVMVIVQQCINLADKIHHPTQPLVLHKGYRLVYRLLSWPNFQSQQKWLLFSFLHRALFHVKLASTEMISHYLKHALPTYAIKERLAGFAKHSLLMKGALMGSIQPNR</sequence>
<organism evidence="1 2">
    <name type="scientific">Forsythia ovata</name>
    <dbReference type="NCBI Taxonomy" id="205694"/>
    <lineage>
        <taxon>Eukaryota</taxon>
        <taxon>Viridiplantae</taxon>
        <taxon>Streptophyta</taxon>
        <taxon>Embryophyta</taxon>
        <taxon>Tracheophyta</taxon>
        <taxon>Spermatophyta</taxon>
        <taxon>Magnoliopsida</taxon>
        <taxon>eudicotyledons</taxon>
        <taxon>Gunneridae</taxon>
        <taxon>Pentapetalae</taxon>
        <taxon>asterids</taxon>
        <taxon>lamiids</taxon>
        <taxon>Lamiales</taxon>
        <taxon>Oleaceae</taxon>
        <taxon>Forsythieae</taxon>
        <taxon>Forsythia</taxon>
    </lineage>
</organism>
<keyword evidence="2" id="KW-1185">Reference proteome</keyword>
<protein>
    <submittedName>
        <fullName evidence="1">Auxin-responsive protein SAUR22-like</fullName>
    </submittedName>
</protein>
<reference evidence="2" key="1">
    <citation type="submission" date="2024-07" db="EMBL/GenBank/DDBJ databases">
        <title>Two chromosome-level genome assemblies of Korean endemic species Abeliophyllum distichum and Forsythia ovata (Oleaceae).</title>
        <authorList>
            <person name="Jang H."/>
        </authorList>
    </citation>
    <scope>NUCLEOTIDE SEQUENCE [LARGE SCALE GENOMIC DNA]</scope>
</reference>
<evidence type="ECO:0000313" key="2">
    <source>
        <dbReference type="Proteomes" id="UP001604277"/>
    </source>
</evidence>
<name>A0ABD1SML9_9LAMI</name>
<comment type="caution">
    <text evidence="1">The sequence shown here is derived from an EMBL/GenBank/DDBJ whole genome shotgun (WGS) entry which is preliminary data.</text>
</comment>
<proteinExistence type="predicted"/>
<evidence type="ECO:0000313" key="1">
    <source>
        <dbReference type="EMBL" id="KAL2500949.1"/>
    </source>
</evidence>
<dbReference type="EMBL" id="JBFOLJ010000010">
    <property type="protein sequence ID" value="KAL2500949.1"/>
    <property type="molecule type" value="Genomic_DNA"/>
</dbReference>